<evidence type="ECO:0000313" key="1">
    <source>
        <dbReference type="EnsemblPlants" id="MELO3C033324.2.1"/>
    </source>
</evidence>
<name>A0A9I9EG93_CUCME</name>
<organism evidence="1">
    <name type="scientific">Cucumis melo</name>
    <name type="common">Muskmelon</name>
    <dbReference type="NCBI Taxonomy" id="3656"/>
    <lineage>
        <taxon>Eukaryota</taxon>
        <taxon>Viridiplantae</taxon>
        <taxon>Streptophyta</taxon>
        <taxon>Embryophyta</taxon>
        <taxon>Tracheophyta</taxon>
        <taxon>Spermatophyta</taxon>
        <taxon>Magnoliopsida</taxon>
        <taxon>eudicotyledons</taxon>
        <taxon>Gunneridae</taxon>
        <taxon>Pentapetalae</taxon>
        <taxon>rosids</taxon>
        <taxon>fabids</taxon>
        <taxon>Cucurbitales</taxon>
        <taxon>Cucurbitaceae</taxon>
        <taxon>Benincaseae</taxon>
        <taxon>Cucumis</taxon>
    </lineage>
</organism>
<dbReference type="EnsemblPlants" id="MELO3C033324.2.1">
    <property type="protein sequence ID" value="MELO3C033324.2.1"/>
    <property type="gene ID" value="MELO3C033324.2"/>
</dbReference>
<protein>
    <submittedName>
        <fullName evidence="1">Uncharacterized protein</fullName>
    </submittedName>
</protein>
<dbReference type="Gramene" id="MELO3C033324.2.1">
    <property type="protein sequence ID" value="MELO3C033324.2.1"/>
    <property type="gene ID" value="MELO3C033324.2"/>
</dbReference>
<dbReference type="AlphaFoldDB" id="A0A9I9EG93"/>
<accession>A0A9I9EG93</accession>
<proteinExistence type="predicted"/>
<sequence length="79" mass="9011">MGILNPCSWEIDVLSSNPGDICPYLNSMAPLNPGPLRKILRHLGFEKNIYKTITLNFLKNTFLNKEPLNLIILNQLIFL</sequence>
<reference evidence="1" key="1">
    <citation type="submission" date="2023-03" db="UniProtKB">
        <authorList>
            <consortium name="EnsemblPlants"/>
        </authorList>
    </citation>
    <scope>IDENTIFICATION</scope>
</reference>